<accession>A0AAE0FR71</accession>
<dbReference type="PANTHER" id="PTHR46817:SF1">
    <property type="entry name" value="SAC DOMAIN-CONTAINING PROTEIN"/>
    <property type="match status" value="1"/>
</dbReference>
<sequence length="629" mass="68972">MNSITKGAYWEFQTHDTRTRANTSILVVELENCSWFIVCSLATRRDTQVIRICATTGALQFTGLLGFDVFDSETEAMQHLATMARVKSTLCGRAILGWVSLGDVGLLLIATRLRLTLALPTGDEVYTIAESQWVRVPLRDPSMSLSKQELSNLKLLTETPVDGCMFFCETADLTRPFPSESPLSDPCLEFVWNEWLAAPFRGIGLIHHCVVLQSGLAECRQLSDANGRRWLLALISRRSCIHPGTRYLARGLNGHGSPGNEVECEQIVWTSTKSVVPSTGPAGGKVKWNSHVWRRGTVPIWWGAEIKNTVGEAEIYIKTDPYKGCSKYYARLYERYYVDVGGAKVEAYKADKAVREGGEQVPAPKFPITMVNLLRCALGKPELLLSEKFQQSLRLVRAEHPHLDVHMLNFDWHANVKTLGEEKTVEGLWSKMQSAVQQTGLNSGEIDLAEGTEGGAGGAEVSRMALAVRGLTSRQRGMLRYNCADSLDRTNLASYFGSVQILVEQCRRAGVHIETAVRGGPRTPGGTSGGAKGGGGRDAGAAGPNVRREEGLPPGWESRLDSVTGHTFYIDHNNKTTTWKRPEVPAASKDKVAGADRAGAEDAGRSVLHSEFGAFGHCFEDVKHTLMPQ</sequence>
<dbReference type="PROSITE" id="PS01159">
    <property type="entry name" value="WW_DOMAIN_1"/>
    <property type="match status" value="1"/>
</dbReference>
<dbReference type="Pfam" id="PF00397">
    <property type="entry name" value="WW"/>
    <property type="match status" value="1"/>
</dbReference>
<dbReference type="InterPro" id="IPR001202">
    <property type="entry name" value="WW_dom"/>
</dbReference>
<evidence type="ECO:0000313" key="5">
    <source>
        <dbReference type="Proteomes" id="UP001190700"/>
    </source>
</evidence>
<evidence type="ECO:0000259" key="2">
    <source>
        <dbReference type="PROSITE" id="PS50020"/>
    </source>
</evidence>
<dbReference type="InterPro" id="IPR002013">
    <property type="entry name" value="SAC_dom"/>
</dbReference>
<dbReference type="Proteomes" id="UP001190700">
    <property type="component" value="Unassembled WGS sequence"/>
</dbReference>
<feature type="region of interest" description="Disordered" evidence="1">
    <location>
        <begin position="517"/>
        <end position="556"/>
    </location>
</feature>
<dbReference type="GO" id="GO:0016791">
    <property type="term" value="F:phosphatase activity"/>
    <property type="evidence" value="ECO:0007669"/>
    <property type="project" value="InterPro"/>
</dbReference>
<evidence type="ECO:0008006" key="6">
    <source>
        <dbReference type="Google" id="ProtNLM"/>
    </source>
</evidence>
<dbReference type="Pfam" id="PF02383">
    <property type="entry name" value="Syja_N"/>
    <property type="match status" value="1"/>
</dbReference>
<proteinExistence type="predicted"/>
<dbReference type="Gene3D" id="2.20.70.10">
    <property type="match status" value="1"/>
</dbReference>
<dbReference type="PANTHER" id="PTHR46817">
    <property type="entry name" value="PHOSPHOINOSITIDE PHOSPHATASE SAC9-RELATED"/>
    <property type="match status" value="1"/>
</dbReference>
<feature type="domain" description="SAC" evidence="3">
    <location>
        <begin position="156"/>
        <end position="511"/>
    </location>
</feature>
<gene>
    <name evidence="4" type="ORF">CYMTET_26722</name>
</gene>
<dbReference type="PROSITE" id="PS50275">
    <property type="entry name" value="SAC"/>
    <property type="match status" value="1"/>
</dbReference>
<dbReference type="CDD" id="cd00201">
    <property type="entry name" value="WW"/>
    <property type="match status" value="1"/>
</dbReference>
<feature type="compositionally biased region" description="Gly residues" evidence="1">
    <location>
        <begin position="522"/>
        <end position="538"/>
    </location>
</feature>
<evidence type="ECO:0000313" key="4">
    <source>
        <dbReference type="EMBL" id="KAK3264551.1"/>
    </source>
</evidence>
<evidence type="ECO:0000256" key="1">
    <source>
        <dbReference type="SAM" id="MobiDB-lite"/>
    </source>
</evidence>
<dbReference type="AlphaFoldDB" id="A0AAE0FR71"/>
<feature type="non-terminal residue" evidence="4">
    <location>
        <position position="629"/>
    </location>
</feature>
<dbReference type="SMART" id="SM00456">
    <property type="entry name" value="WW"/>
    <property type="match status" value="1"/>
</dbReference>
<dbReference type="SUPFAM" id="SSF51045">
    <property type="entry name" value="WW domain"/>
    <property type="match status" value="1"/>
</dbReference>
<evidence type="ECO:0000259" key="3">
    <source>
        <dbReference type="PROSITE" id="PS50275"/>
    </source>
</evidence>
<dbReference type="PROSITE" id="PS50020">
    <property type="entry name" value="WW_DOMAIN_2"/>
    <property type="match status" value="1"/>
</dbReference>
<feature type="domain" description="WW" evidence="2">
    <location>
        <begin position="550"/>
        <end position="584"/>
    </location>
</feature>
<reference evidence="4 5" key="1">
    <citation type="journal article" date="2015" name="Genome Biol. Evol.">
        <title>Comparative Genomics of a Bacterivorous Green Alga Reveals Evolutionary Causalities and Consequences of Phago-Mixotrophic Mode of Nutrition.</title>
        <authorList>
            <person name="Burns J.A."/>
            <person name="Paasch A."/>
            <person name="Narechania A."/>
            <person name="Kim E."/>
        </authorList>
    </citation>
    <scope>NUCLEOTIDE SEQUENCE [LARGE SCALE GENOMIC DNA]</scope>
    <source>
        <strain evidence="4 5">PLY_AMNH</strain>
    </source>
</reference>
<comment type="caution">
    <text evidence="4">The sequence shown here is derived from an EMBL/GenBank/DDBJ whole genome shotgun (WGS) entry which is preliminary data.</text>
</comment>
<organism evidence="4 5">
    <name type="scientific">Cymbomonas tetramitiformis</name>
    <dbReference type="NCBI Taxonomy" id="36881"/>
    <lineage>
        <taxon>Eukaryota</taxon>
        <taxon>Viridiplantae</taxon>
        <taxon>Chlorophyta</taxon>
        <taxon>Pyramimonadophyceae</taxon>
        <taxon>Pyramimonadales</taxon>
        <taxon>Pyramimonadaceae</taxon>
        <taxon>Cymbomonas</taxon>
    </lineage>
</organism>
<dbReference type="InterPro" id="IPR036020">
    <property type="entry name" value="WW_dom_sf"/>
</dbReference>
<protein>
    <recommendedName>
        <fullName evidence="6">Phosphoinositide phosphatase SAC9</fullName>
    </recommendedName>
</protein>
<dbReference type="EMBL" id="LGRX02014476">
    <property type="protein sequence ID" value="KAK3264551.1"/>
    <property type="molecule type" value="Genomic_DNA"/>
</dbReference>
<keyword evidence="5" id="KW-1185">Reference proteome</keyword>
<name>A0AAE0FR71_9CHLO</name>